<gene>
    <name evidence="2" type="ORF">I6U48_21050</name>
</gene>
<dbReference type="PANTHER" id="PTHR43792">
    <property type="entry name" value="GNAT FAMILY, PUTATIVE (AFU_ORTHOLOGUE AFUA_3G00765)-RELATED-RELATED"/>
    <property type="match status" value="1"/>
</dbReference>
<dbReference type="GO" id="GO:0016747">
    <property type="term" value="F:acyltransferase activity, transferring groups other than amino-acyl groups"/>
    <property type="evidence" value="ECO:0007669"/>
    <property type="project" value="InterPro"/>
</dbReference>
<dbReference type="Pfam" id="PF13302">
    <property type="entry name" value="Acetyltransf_3"/>
    <property type="match status" value="1"/>
</dbReference>
<keyword evidence="3" id="KW-1185">Reference proteome</keyword>
<evidence type="ECO:0000313" key="3">
    <source>
        <dbReference type="Proteomes" id="UP000694308"/>
    </source>
</evidence>
<dbReference type="RefSeq" id="WP_218322444.1">
    <property type="nucleotide sequence ID" value="NZ_JAEEGC010000122.1"/>
</dbReference>
<dbReference type="PANTHER" id="PTHR43792:SF1">
    <property type="entry name" value="N-ACETYLTRANSFERASE DOMAIN-CONTAINING PROTEIN"/>
    <property type="match status" value="1"/>
</dbReference>
<comment type="caution">
    <text evidence="2">The sequence shown here is derived from an EMBL/GenBank/DDBJ whole genome shotgun (WGS) entry which is preliminary data.</text>
</comment>
<dbReference type="PROSITE" id="PS51186">
    <property type="entry name" value="GNAT"/>
    <property type="match status" value="1"/>
</dbReference>
<proteinExistence type="predicted"/>
<name>A0A949TZ93_9CLOT</name>
<dbReference type="Proteomes" id="UP000694308">
    <property type="component" value="Unassembled WGS sequence"/>
</dbReference>
<feature type="domain" description="N-acetyltransferase" evidence="1">
    <location>
        <begin position="11"/>
        <end position="174"/>
    </location>
</feature>
<dbReference type="InterPro" id="IPR000182">
    <property type="entry name" value="GNAT_dom"/>
</dbReference>
<reference evidence="2" key="1">
    <citation type="submission" date="2020-12" db="EMBL/GenBank/DDBJ databases">
        <title>Clostridium thailandense sp. nov., a novel acetogenic bacterium isolated from peat land soil in Thailand.</title>
        <authorList>
            <person name="Chaikitkaew S."/>
            <person name="Birkeland N.K."/>
        </authorList>
    </citation>
    <scope>NUCLEOTIDE SEQUENCE</scope>
    <source>
        <strain evidence="2">PL3</strain>
    </source>
</reference>
<dbReference type="InterPro" id="IPR051531">
    <property type="entry name" value="N-acetyltransferase"/>
</dbReference>
<sequence length="181" mass="21383">MKKFFIKTARLRFSIWEEEDIQEALELWGDLEVTKFIASNGKMSKEQIYERLKKEIENYNKFKVQYWPIYLIDSNENIGCCGLRPYDLDKNIFEMGIHLKSKYWGNGFALEACLALIEYAFNTLGVDGLFAGHNPKNTASYKLLKKLGFTYIHDEFYPPTGLYHPSYLMIKQDYEDKKRKN</sequence>
<evidence type="ECO:0000259" key="1">
    <source>
        <dbReference type="PROSITE" id="PS51186"/>
    </source>
</evidence>
<accession>A0A949TZ93</accession>
<protein>
    <submittedName>
        <fullName evidence="2">GNAT family N-acetyltransferase</fullName>
    </submittedName>
</protein>
<dbReference type="EMBL" id="JAEEGC010000122">
    <property type="protein sequence ID" value="MBV7275393.1"/>
    <property type="molecule type" value="Genomic_DNA"/>
</dbReference>
<dbReference type="AlphaFoldDB" id="A0A949TZ93"/>
<organism evidence="2 3">
    <name type="scientific">Clostridium thailandense</name>
    <dbReference type="NCBI Taxonomy" id="2794346"/>
    <lineage>
        <taxon>Bacteria</taxon>
        <taxon>Bacillati</taxon>
        <taxon>Bacillota</taxon>
        <taxon>Clostridia</taxon>
        <taxon>Eubacteriales</taxon>
        <taxon>Clostridiaceae</taxon>
        <taxon>Clostridium</taxon>
    </lineage>
</organism>
<evidence type="ECO:0000313" key="2">
    <source>
        <dbReference type="EMBL" id="MBV7275393.1"/>
    </source>
</evidence>